<proteinExistence type="predicted"/>
<reference evidence="1 2" key="1">
    <citation type="journal article" date="2016" name="Nat. Commun.">
        <title>Thousands of microbial genomes shed light on interconnected biogeochemical processes in an aquifer system.</title>
        <authorList>
            <person name="Anantharaman K."/>
            <person name="Brown C.T."/>
            <person name="Hug L.A."/>
            <person name="Sharon I."/>
            <person name="Castelle C.J."/>
            <person name="Probst A.J."/>
            <person name="Thomas B.C."/>
            <person name="Singh A."/>
            <person name="Wilkins M.J."/>
            <person name="Karaoz U."/>
            <person name="Brodie E.L."/>
            <person name="Williams K.H."/>
            <person name="Hubbard S.S."/>
            <person name="Banfield J.F."/>
        </authorList>
    </citation>
    <scope>NUCLEOTIDE SEQUENCE [LARGE SCALE GENOMIC DNA]</scope>
</reference>
<dbReference type="Proteomes" id="UP000176420">
    <property type="component" value="Unassembled WGS sequence"/>
</dbReference>
<accession>A0A1G2BCD0</accession>
<dbReference type="AlphaFoldDB" id="A0A1G2BCD0"/>
<organism evidence="1 2">
    <name type="scientific">Candidatus Kerfeldbacteria bacterium RIFOXYB2_FULL_38_14</name>
    <dbReference type="NCBI Taxonomy" id="1798547"/>
    <lineage>
        <taxon>Bacteria</taxon>
        <taxon>Candidatus Kerfeldiibacteriota</taxon>
    </lineage>
</organism>
<evidence type="ECO:0000313" key="1">
    <source>
        <dbReference type="EMBL" id="OGY86801.1"/>
    </source>
</evidence>
<protein>
    <submittedName>
        <fullName evidence="1">Uncharacterized protein</fullName>
    </submittedName>
</protein>
<gene>
    <name evidence="1" type="ORF">A2319_02725</name>
</gene>
<name>A0A1G2BCD0_9BACT</name>
<evidence type="ECO:0000313" key="2">
    <source>
        <dbReference type="Proteomes" id="UP000176420"/>
    </source>
</evidence>
<comment type="caution">
    <text evidence="1">The sequence shown here is derived from an EMBL/GenBank/DDBJ whole genome shotgun (WGS) entry which is preliminary data.</text>
</comment>
<sequence>MYLLFVPVRTLAWDVAATSITPSEGITDISEMVPDTHEGTIEVLKAFQYTSTMGEVEYTAVFTIDETDGVAIAGAPMVLSMGAEIQSLQYDTDAKAFTIEFITTPFYIPNEEALSSMFQIIFIETVADPSPENPEQSMGPPASMALGYISTSVPEFQLMPPEGPESMGFGLTLTGPAGVTGFFKMYMPPTMLTLMGTMSGKTVTADDLAVFMDGTQASLNMTETEEGGVLTEVSVVFAEGNTLTTSRVTSSIEQASSDTVTREVITKERLPLSLALKKSIVSKNKATRLYGWLKSGKQGKQILILQKKQGDDKYVVIARVRTKANGYFQRVIKRKKAGDYQLKAVYKKGNKKSDVQTLTVE</sequence>
<dbReference type="EMBL" id="MHKI01000015">
    <property type="protein sequence ID" value="OGY86801.1"/>
    <property type="molecule type" value="Genomic_DNA"/>
</dbReference>